<comment type="caution">
    <text evidence="1">The sequence shown here is derived from an EMBL/GenBank/DDBJ whole genome shotgun (WGS) entry which is preliminary data.</text>
</comment>
<reference evidence="1 2" key="1">
    <citation type="submission" date="2023-02" db="EMBL/GenBank/DDBJ databases">
        <title>Entomopathogenic bacteria.</title>
        <authorList>
            <person name="Machado R.A."/>
        </authorList>
    </citation>
    <scope>NUCLEOTIDE SEQUENCE [LARGE SCALE GENOMIC DNA]</scope>
    <source>
        <strain evidence="1 2">XENO-10</strain>
    </source>
</reference>
<accession>A0ABT5LFJ9</accession>
<dbReference type="RefSeq" id="WP_273555091.1">
    <property type="nucleotide sequence ID" value="NZ_JAQRFI010000022.1"/>
</dbReference>
<protein>
    <submittedName>
        <fullName evidence="1">Uncharacterized protein</fullName>
    </submittedName>
</protein>
<gene>
    <name evidence="1" type="ORF">PSI23_10820</name>
</gene>
<dbReference type="Proteomes" id="UP001217178">
    <property type="component" value="Unassembled WGS sequence"/>
</dbReference>
<keyword evidence="2" id="KW-1185">Reference proteome</keyword>
<organism evidence="1 2">
    <name type="scientific">Xenorhabdus yunnanensis</name>
    <dbReference type="NCBI Taxonomy" id="3025878"/>
    <lineage>
        <taxon>Bacteria</taxon>
        <taxon>Pseudomonadati</taxon>
        <taxon>Pseudomonadota</taxon>
        <taxon>Gammaproteobacteria</taxon>
        <taxon>Enterobacterales</taxon>
        <taxon>Morganellaceae</taxon>
        <taxon>Xenorhabdus</taxon>
    </lineage>
</organism>
<name>A0ABT5LFJ9_9GAMM</name>
<evidence type="ECO:0000313" key="2">
    <source>
        <dbReference type="Proteomes" id="UP001217178"/>
    </source>
</evidence>
<dbReference type="EMBL" id="JAQRFI010000022">
    <property type="protein sequence ID" value="MDC9589775.1"/>
    <property type="molecule type" value="Genomic_DNA"/>
</dbReference>
<proteinExistence type="predicted"/>
<sequence>MLNNTVKTQKKNTVNASIAAAAIAEMKKEKEAMTKHDEQKLNGLSDRKTLINEVYRVTKADHTLKAQVFIFYVTQIVQKGSVLETVLPFFKQEIKDMFDTGELEETAIDNNNIDERVDAEVVFNNIRRMFNAAKSRYDKAKSGDKGTDTRDDEDEIKAKTFLEVTKMSDIAEGFTLLHHARQYKLIKSLFLQLDPTKRLDLLLELDAMKDKPIPEIEDIK</sequence>
<evidence type="ECO:0000313" key="1">
    <source>
        <dbReference type="EMBL" id="MDC9589775.1"/>
    </source>
</evidence>